<evidence type="ECO:0000313" key="3">
    <source>
        <dbReference type="EMBL" id="PKZ63591.1"/>
    </source>
</evidence>
<feature type="transmembrane region" description="Helical" evidence="2">
    <location>
        <begin position="118"/>
        <end position="143"/>
    </location>
</feature>
<evidence type="ECO:0000256" key="2">
    <source>
        <dbReference type="SAM" id="Phobius"/>
    </source>
</evidence>
<feature type="transmembrane region" description="Helical" evidence="2">
    <location>
        <begin position="48"/>
        <end position="65"/>
    </location>
</feature>
<feature type="transmembrane region" description="Helical" evidence="2">
    <location>
        <begin position="163"/>
        <end position="184"/>
    </location>
</feature>
<protein>
    <submittedName>
        <fullName evidence="3">Uncharacterized protein</fullName>
    </submittedName>
</protein>
<gene>
    <name evidence="3" type="ORF">CYJ73_21250</name>
</gene>
<feature type="region of interest" description="Disordered" evidence="1">
    <location>
        <begin position="269"/>
        <end position="290"/>
    </location>
</feature>
<reference evidence="3 4" key="1">
    <citation type="submission" date="2017-12" db="EMBL/GenBank/DDBJ databases">
        <title>Phylogenetic diversity of female urinary microbiome.</title>
        <authorList>
            <person name="Thomas-White K."/>
            <person name="Wolfe A.J."/>
        </authorList>
    </citation>
    <scope>NUCLEOTIDE SEQUENCE [LARGE SCALE GENOMIC DNA]</scope>
    <source>
        <strain evidence="3 4">UMB0777</strain>
    </source>
</reference>
<sequence>MTTSTTDMITPADTPSGGKRLGLTVTAVAVGAFSVFVFIASAAKDSPVAVGGIAAVAAVATYLWHSREPHIVAEREELIATWRQRSDQERGERIVLIDPAHRGAAITTYARVYRLSSVLVWIPLTLALVPVLAVIAILGWLVITGTELPMAPQREGLRPPSTAIYMMVLAVMALAIAFVPRIAYLPLRRRQVTASALTEAELASLPPAAAEAVTARIDQMRTIPTSGGWPARKVPYNDHWWVWVAARPELAQAHRQCWDLVLAARAEDETSRAHQSAGGSNSDQRGTSHG</sequence>
<name>A0A2I1R392_9ACTN</name>
<dbReference type="AlphaFoldDB" id="A0A2I1R392"/>
<keyword evidence="2" id="KW-0472">Membrane</keyword>
<comment type="caution">
    <text evidence="3">The sequence shown here is derived from an EMBL/GenBank/DDBJ whole genome shotgun (WGS) entry which is preliminary data.</text>
</comment>
<evidence type="ECO:0000256" key="1">
    <source>
        <dbReference type="SAM" id="MobiDB-lite"/>
    </source>
</evidence>
<dbReference type="Proteomes" id="UP000234662">
    <property type="component" value="Unassembled WGS sequence"/>
</dbReference>
<accession>A0A2I1R392</accession>
<keyword evidence="2" id="KW-1133">Transmembrane helix</keyword>
<keyword evidence="2" id="KW-0812">Transmembrane</keyword>
<feature type="transmembrane region" description="Helical" evidence="2">
    <location>
        <begin position="21"/>
        <end position="42"/>
    </location>
</feature>
<feature type="compositionally biased region" description="Polar residues" evidence="1">
    <location>
        <begin position="273"/>
        <end position="290"/>
    </location>
</feature>
<evidence type="ECO:0000313" key="4">
    <source>
        <dbReference type="Proteomes" id="UP000234662"/>
    </source>
</evidence>
<dbReference type="EMBL" id="PKJC01000023">
    <property type="protein sequence ID" value="PKZ63591.1"/>
    <property type="molecule type" value="Genomic_DNA"/>
</dbReference>
<organism evidence="3 4">
    <name type="scientific">Gordonia terrae</name>
    <dbReference type="NCBI Taxonomy" id="2055"/>
    <lineage>
        <taxon>Bacteria</taxon>
        <taxon>Bacillati</taxon>
        <taxon>Actinomycetota</taxon>
        <taxon>Actinomycetes</taxon>
        <taxon>Mycobacteriales</taxon>
        <taxon>Gordoniaceae</taxon>
        <taxon>Gordonia</taxon>
    </lineage>
</organism>
<proteinExistence type="predicted"/>